<sequence length="26" mass="3117">MEGFAETRKQPRAVACLNDKFQFYYC</sequence>
<feature type="non-terminal residue" evidence="1">
    <location>
        <position position="26"/>
    </location>
</feature>
<dbReference type="EMBL" id="UINC01103339">
    <property type="protein sequence ID" value="SVC65640.1"/>
    <property type="molecule type" value="Genomic_DNA"/>
</dbReference>
<accession>A0A382NYC0</accession>
<reference evidence="1" key="1">
    <citation type="submission" date="2018-05" db="EMBL/GenBank/DDBJ databases">
        <authorList>
            <person name="Lanie J.A."/>
            <person name="Ng W.-L."/>
            <person name="Kazmierczak K.M."/>
            <person name="Andrzejewski T.M."/>
            <person name="Davidsen T.M."/>
            <person name="Wayne K.J."/>
            <person name="Tettelin H."/>
            <person name="Glass J.I."/>
            <person name="Rusch D."/>
            <person name="Podicherti R."/>
            <person name="Tsui H.-C.T."/>
            <person name="Winkler M.E."/>
        </authorList>
    </citation>
    <scope>NUCLEOTIDE SEQUENCE</scope>
</reference>
<name>A0A382NYC0_9ZZZZ</name>
<proteinExistence type="predicted"/>
<protein>
    <submittedName>
        <fullName evidence="1">Uncharacterized protein</fullName>
    </submittedName>
</protein>
<dbReference type="AlphaFoldDB" id="A0A382NYC0"/>
<organism evidence="1">
    <name type="scientific">marine metagenome</name>
    <dbReference type="NCBI Taxonomy" id="408172"/>
    <lineage>
        <taxon>unclassified sequences</taxon>
        <taxon>metagenomes</taxon>
        <taxon>ecological metagenomes</taxon>
    </lineage>
</organism>
<evidence type="ECO:0000313" key="1">
    <source>
        <dbReference type="EMBL" id="SVC65640.1"/>
    </source>
</evidence>
<gene>
    <name evidence="1" type="ORF">METZ01_LOCUS318494</name>
</gene>